<evidence type="ECO:0000256" key="9">
    <source>
        <dbReference type="ARBA" id="ARBA00029803"/>
    </source>
</evidence>
<dbReference type="GeneID" id="105270090"/>
<feature type="domain" description="SAM-dependent MTase TRM10-type" evidence="10">
    <location>
        <begin position="186"/>
        <end position="380"/>
    </location>
</feature>
<dbReference type="AlphaFoldDB" id="A0A9R1TEW5"/>
<dbReference type="GO" id="GO:0000049">
    <property type="term" value="F:tRNA binding"/>
    <property type="evidence" value="ECO:0007669"/>
    <property type="project" value="TreeGrafter"/>
</dbReference>
<keyword evidence="4" id="KW-0949">S-adenosyl-L-methionine</keyword>
<dbReference type="GO" id="GO:0070131">
    <property type="term" value="P:positive regulation of mitochondrial translation"/>
    <property type="evidence" value="ECO:0007669"/>
    <property type="project" value="TreeGrafter"/>
</dbReference>
<gene>
    <name evidence="12" type="primary">rswl</name>
</gene>
<dbReference type="PROSITE" id="PS51675">
    <property type="entry name" value="SAM_MT_TRM10"/>
    <property type="match status" value="1"/>
</dbReference>
<keyword evidence="5" id="KW-0819">tRNA processing</keyword>
<dbReference type="InterPro" id="IPR025812">
    <property type="entry name" value="Trm10_C_MTase_dom"/>
</dbReference>
<dbReference type="PANTHER" id="PTHR13563">
    <property type="entry name" value="TRNA (GUANINE-9-) METHYLTRANSFERASE"/>
    <property type="match status" value="1"/>
</dbReference>
<evidence type="ECO:0000256" key="4">
    <source>
        <dbReference type="ARBA" id="ARBA00022691"/>
    </source>
</evidence>
<keyword evidence="11" id="KW-1185">Reference proteome</keyword>
<dbReference type="OrthoDB" id="9976048at2759"/>
<keyword evidence="2" id="KW-0489">Methyltransferase</keyword>
<evidence type="ECO:0000256" key="5">
    <source>
        <dbReference type="ARBA" id="ARBA00022694"/>
    </source>
</evidence>
<dbReference type="GO" id="GO:0032259">
    <property type="term" value="P:methylation"/>
    <property type="evidence" value="ECO:0007669"/>
    <property type="project" value="UniProtKB-KW"/>
</dbReference>
<organism evidence="11 12">
    <name type="scientific">Fopius arisanus</name>
    <dbReference type="NCBI Taxonomy" id="64838"/>
    <lineage>
        <taxon>Eukaryota</taxon>
        <taxon>Metazoa</taxon>
        <taxon>Ecdysozoa</taxon>
        <taxon>Arthropoda</taxon>
        <taxon>Hexapoda</taxon>
        <taxon>Insecta</taxon>
        <taxon>Pterygota</taxon>
        <taxon>Neoptera</taxon>
        <taxon>Endopterygota</taxon>
        <taxon>Hymenoptera</taxon>
        <taxon>Apocrita</taxon>
        <taxon>Ichneumonoidea</taxon>
        <taxon>Braconidae</taxon>
        <taxon>Opiinae</taxon>
        <taxon>Fopius</taxon>
    </lineage>
</organism>
<keyword evidence="6" id="KW-0809">Transit peptide</keyword>
<dbReference type="Gene3D" id="3.40.1280.30">
    <property type="match status" value="1"/>
</dbReference>
<protein>
    <recommendedName>
        <fullName evidence="9">RNA (guanine-9-)-methyltransferase domain-containing protein 1</fullName>
    </recommendedName>
</protein>
<keyword evidence="8" id="KW-0496">Mitochondrion</keyword>
<comment type="subcellular location">
    <subcellularLocation>
        <location evidence="1">Mitochondrion</location>
    </subcellularLocation>
</comment>
<evidence type="ECO:0000259" key="10">
    <source>
        <dbReference type="PROSITE" id="PS51675"/>
    </source>
</evidence>
<dbReference type="CDD" id="cd18102">
    <property type="entry name" value="Trm10_MRRP1"/>
    <property type="match status" value="1"/>
</dbReference>
<dbReference type="InterPro" id="IPR007356">
    <property type="entry name" value="tRNA_m1G_MeTrfase_euk"/>
</dbReference>
<dbReference type="RefSeq" id="XP_011309094.1">
    <property type="nucleotide sequence ID" value="XM_011310792.1"/>
</dbReference>
<evidence type="ECO:0000313" key="11">
    <source>
        <dbReference type="Proteomes" id="UP000694866"/>
    </source>
</evidence>
<dbReference type="GO" id="GO:0097745">
    <property type="term" value="P:mitochondrial tRNA 5'-end processing"/>
    <property type="evidence" value="ECO:0007669"/>
    <property type="project" value="TreeGrafter"/>
</dbReference>
<evidence type="ECO:0000256" key="3">
    <source>
        <dbReference type="ARBA" id="ARBA00022679"/>
    </source>
</evidence>
<evidence type="ECO:0000256" key="2">
    <source>
        <dbReference type="ARBA" id="ARBA00022603"/>
    </source>
</evidence>
<proteinExistence type="predicted"/>
<dbReference type="GO" id="GO:0005654">
    <property type="term" value="C:nucleoplasm"/>
    <property type="evidence" value="ECO:0007669"/>
    <property type="project" value="TreeGrafter"/>
</dbReference>
<dbReference type="GO" id="GO:0008168">
    <property type="term" value="F:methyltransferase activity"/>
    <property type="evidence" value="ECO:0007669"/>
    <property type="project" value="UniProtKB-KW"/>
</dbReference>
<evidence type="ECO:0000313" key="12">
    <source>
        <dbReference type="RefSeq" id="XP_011309094.1"/>
    </source>
</evidence>
<keyword evidence="3" id="KW-0808">Transferase</keyword>
<keyword evidence="7" id="KW-0175">Coiled coil</keyword>
<reference evidence="12" key="1">
    <citation type="submission" date="2025-08" db="UniProtKB">
        <authorList>
            <consortium name="RefSeq"/>
        </authorList>
    </citation>
    <scope>IDENTIFICATION</scope>
    <source>
        <strain evidence="12">USDA-PBARC FA_bdor</strain>
        <tissue evidence="12">Whole organism</tissue>
    </source>
</reference>
<dbReference type="CTD" id="37124"/>
<name>A0A9R1TEW5_9HYME</name>
<dbReference type="InterPro" id="IPR028564">
    <property type="entry name" value="MT_TRM10-typ"/>
</dbReference>
<evidence type="ECO:0000256" key="1">
    <source>
        <dbReference type="ARBA" id="ARBA00004173"/>
    </source>
</evidence>
<evidence type="ECO:0000256" key="6">
    <source>
        <dbReference type="ARBA" id="ARBA00022946"/>
    </source>
</evidence>
<accession>A0A9R1TEW5</accession>
<dbReference type="PANTHER" id="PTHR13563:SF5">
    <property type="entry name" value="TRNA METHYLTRANSFERASE 10 HOMOLOG C"/>
    <property type="match status" value="1"/>
</dbReference>
<evidence type="ECO:0000256" key="7">
    <source>
        <dbReference type="ARBA" id="ARBA00023054"/>
    </source>
</evidence>
<dbReference type="GO" id="GO:0005739">
    <property type="term" value="C:mitochondrion"/>
    <property type="evidence" value="ECO:0007669"/>
    <property type="project" value="UniProtKB-SubCell"/>
</dbReference>
<dbReference type="KEGG" id="fas:105270090"/>
<dbReference type="InterPro" id="IPR038459">
    <property type="entry name" value="MT_TRM10-typ_sf"/>
</dbReference>
<sequence>MYSRVFRRFLLVSGQLPSKYETVVKSQGFFSPLLQTPGGNSGRTFFTGLRHCNSQLTPDKDAKAQKRIDEWILNPDNEKQWKVLQLEVDVHRQNGNPVPEVLKPRHWLELTLLDSRNKRRKYLEFLFGIEKKKEHGMEKKRLAKEEREKYLAKERDPSLPPVYLDYCLGRNSPFLRFFDSTINQLGNWRLMKAMMYGQKIVMDCGYEHEMTRTEARNCARQMMLTWAANREHLDPFDLHFCNLNVDGDLHSNFLAFIPTMYDDDFPMNVTSKSYLDLFDKKQLVYLTPDTNVELREFSYDDIYIIGALVDKLSGRPLSMAKAKREGLRMAKLPIDRYLHFGGGGNKCLTLNQMISILLDINASNDWEYALRHVPQRKLFHNRQQHLQNRVNKFIKHSAEQASVFSSGPPQDFSLKSRKKFRVN</sequence>
<evidence type="ECO:0000256" key="8">
    <source>
        <dbReference type="ARBA" id="ARBA00023128"/>
    </source>
</evidence>
<dbReference type="Proteomes" id="UP000694866">
    <property type="component" value="Unplaced"/>
</dbReference>